<comment type="caution">
    <text evidence="7">The sequence shown here is derived from an EMBL/GenBank/DDBJ whole genome shotgun (WGS) entry which is preliminary data.</text>
</comment>
<feature type="domain" description="Peptidase S8/S53" evidence="6">
    <location>
        <begin position="198"/>
        <end position="515"/>
    </location>
</feature>
<comment type="similarity">
    <text evidence="4">Belongs to the peptidase S8 family.</text>
</comment>
<dbReference type="InterPro" id="IPR015500">
    <property type="entry name" value="Peptidase_S8_subtilisin-rel"/>
</dbReference>
<dbReference type="PANTHER" id="PTHR42884:SF14">
    <property type="entry name" value="NEUROENDOCRINE CONVERTASE 1"/>
    <property type="match status" value="1"/>
</dbReference>
<reference evidence="7" key="1">
    <citation type="submission" date="2020-10" db="EMBL/GenBank/DDBJ databases">
        <authorList>
            <person name="Gilroy R."/>
        </authorList>
    </citation>
    <scope>NUCLEOTIDE SEQUENCE</scope>
    <source>
        <strain evidence="7">D5-748</strain>
    </source>
</reference>
<protein>
    <submittedName>
        <fullName evidence="7">S8 family serine peptidase</fullName>
    </submittedName>
</protein>
<evidence type="ECO:0000256" key="2">
    <source>
        <dbReference type="ARBA" id="ARBA00022801"/>
    </source>
</evidence>
<dbReference type="PROSITE" id="PS00137">
    <property type="entry name" value="SUBTILASE_HIS"/>
    <property type="match status" value="1"/>
</dbReference>
<dbReference type="InterPro" id="IPR036852">
    <property type="entry name" value="Peptidase_S8/S53_dom_sf"/>
</dbReference>
<dbReference type="EMBL" id="JADIMO010000033">
    <property type="protein sequence ID" value="MBO8444643.1"/>
    <property type="molecule type" value="Genomic_DNA"/>
</dbReference>
<reference evidence="7" key="2">
    <citation type="journal article" date="2021" name="PeerJ">
        <title>Extensive microbial diversity within the chicken gut microbiome revealed by metagenomics and culture.</title>
        <authorList>
            <person name="Gilroy R."/>
            <person name="Ravi A."/>
            <person name="Getino M."/>
            <person name="Pursley I."/>
            <person name="Horton D.L."/>
            <person name="Alikhan N.F."/>
            <person name="Baker D."/>
            <person name="Gharbi K."/>
            <person name="Hall N."/>
            <person name="Watson M."/>
            <person name="Adriaenssens E.M."/>
            <person name="Foster-Nyarko E."/>
            <person name="Jarju S."/>
            <person name="Secka A."/>
            <person name="Antonio M."/>
            <person name="Oren A."/>
            <person name="Chaudhuri R.R."/>
            <person name="La Ragione R."/>
            <person name="Hildebrand F."/>
            <person name="Pallen M.J."/>
        </authorList>
    </citation>
    <scope>NUCLEOTIDE SEQUENCE</scope>
    <source>
        <strain evidence="7">D5-748</strain>
    </source>
</reference>
<proteinExistence type="inferred from homology"/>
<dbReference type="GO" id="GO:0004252">
    <property type="term" value="F:serine-type endopeptidase activity"/>
    <property type="evidence" value="ECO:0007669"/>
    <property type="project" value="UniProtKB-UniRule"/>
</dbReference>
<dbReference type="SUPFAM" id="SSF52743">
    <property type="entry name" value="Subtilisin-like"/>
    <property type="match status" value="1"/>
</dbReference>
<evidence type="ECO:0000256" key="5">
    <source>
        <dbReference type="SAM" id="SignalP"/>
    </source>
</evidence>
<evidence type="ECO:0000256" key="1">
    <source>
        <dbReference type="ARBA" id="ARBA00022670"/>
    </source>
</evidence>
<dbReference type="GO" id="GO:0016485">
    <property type="term" value="P:protein processing"/>
    <property type="evidence" value="ECO:0007669"/>
    <property type="project" value="TreeGrafter"/>
</dbReference>
<accession>A0A9D9EBP3</accession>
<dbReference type="InterPro" id="IPR023828">
    <property type="entry name" value="Peptidase_S8_Ser-AS"/>
</dbReference>
<sequence>MKFTNIATVTAALALAVSACSVDPFEDGAGHGAPDMPVGKIVNTSSNSAKGSILVKLNDASQADALQTRLEECGIVVSPVFQGLTAATTKAGSAENNLARWCRLDFSEYADLDSLAAVLSGYEEVGRVQFNTRLKLASDCRSYPVTSVPTKADFSDFNDPQLAAQWHYHNDGSVVASARRGADVNVADAWRLETGRPEVIVAIIDQGVQYNHPDLAQSMWVNTAELNGTSGADDDENGYVDDIYGYNFVSNSGEITWAKQGDSGHGTHVAGTVAAVNNNGTGVCGIAGGDGSSDSGVRMMSLQVFDGNAGGTVDVSAAAIRYAADNGASIIQCSWGYAAGAYQSDAQWTASARLEAEALEYFLNGGKTGKGNCSAITDGNIAIFAAGNDSDDMASYPGASRGCISVTSFASDNLPANYTNYGPGCNIAAPGGEYYTGDTYYDETCVLSTMPTESITSVGDDGTVTNTPANYGYMQGTSMACPHMSGVAALGLSYALDMGKTYTREEFMSLLLTSVNDIDSYLVGSKTTLIVNPATNTGSIGELDLAPFYGQMGTGTIDAWRVLMQIEGTPCLVAEVGKSQRLNLDSVFGGGSENLTYLSVEISDDDYDAIGLMTDPVIKGGQLLIQPTYYGSAKLTITAIAGGSQVGGGANIGGMEITKEVSVIARGISNGNGGWL</sequence>
<name>A0A9D9EBP3_9BACT</name>
<keyword evidence="2 4" id="KW-0378">Hydrolase</keyword>
<dbReference type="AlphaFoldDB" id="A0A9D9EBP3"/>
<dbReference type="PROSITE" id="PS00138">
    <property type="entry name" value="SUBTILASE_SER"/>
    <property type="match status" value="1"/>
</dbReference>
<evidence type="ECO:0000256" key="4">
    <source>
        <dbReference type="PROSITE-ProRule" id="PRU01240"/>
    </source>
</evidence>
<dbReference type="PANTHER" id="PTHR42884">
    <property type="entry name" value="PROPROTEIN CONVERTASE SUBTILISIN/KEXIN-RELATED"/>
    <property type="match status" value="1"/>
</dbReference>
<keyword evidence="3 4" id="KW-0720">Serine protease</keyword>
<dbReference type="GO" id="GO:0016020">
    <property type="term" value="C:membrane"/>
    <property type="evidence" value="ECO:0007669"/>
    <property type="project" value="TreeGrafter"/>
</dbReference>
<evidence type="ECO:0000313" key="8">
    <source>
        <dbReference type="Proteomes" id="UP000823619"/>
    </source>
</evidence>
<dbReference type="Proteomes" id="UP000823619">
    <property type="component" value="Unassembled WGS sequence"/>
</dbReference>
<keyword evidence="5" id="KW-0732">Signal</keyword>
<feature type="active site" description="Charge relay system" evidence="4">
    <location>
        <position position="205"/>
    </location>
</feature>
<dbReference type="PROSITE" id="PS51257">
    <property type="entry name" value="PROKAR_LIPOPROTEIN"/>
    <property type="match status" value="1"/>
</dbReference>
<gene>
    <name evidence="7" type="ORF">IAC23_02965</name>
</gene>
<dbReference type="PRINTS" id="PR00723">
    <property type="entry name" value="SUBTILISIN"/>
</dbReference>
<dbReference type="InterPro" id="IPR000209">
    <property type="entry name" value="Peptidase_S8/S53_dom"/>
</dbReference>
<dbReference type="PROSITE" id="PS51892">
    <property type="entry name" value="SUBTILASE"/>
    <property type="match status" value="1"/>
</dbReference>
<feature type="signal peptide" evidence="5">
    <location>
        <begin position="1"/>
        <end position="21"/>
    </location>
</feature>
<organism evidence="7 8">
    <name type="scientific">Candidatus Cryptobacteroides merdavium</name>
    <dbReference type="NCBI Taxonomy" id="2840769"/>
    <lineage>
        <taxon>Bacteria</taxon>
        <taxon>Pseudomonadati</taxon>
        <taxon>Bacteroidota</taxon>
        <taxon>Bacteroidia</taxon>
        <taxon>Bacteroidales</taxon>
        <taxon>Candidatus Cryptobacteroides</taxon>
    </lineage>
</organism>
<evidence type="ECO:0000256" key="3">
    <source>
        <dbReference type="ARBA" id="ARBA00022825"/>
    </source>
</evidence>
<feature type="active site" description="Charge relay system" evidence="4">
    <location>
        <position position="478"/>
    </location>
</feature>
<feature type="active site" description="Charge relay system" evidence="4">
    <location>
        <position position="265"/>
    </location>
</feature>
<dbReference type="Gene3D" id="3.40.50.200">
    <property type="entry name" value="Peptidase S8/S53 domain"/>
    <property type="match status" value="1"/>
</dbReference>
<dbReference type="InterPro" id="IPR022398">
    <property type="entry name" value="Peptidase_S8_His-AS"/>
</dbReference>
<keyword evidence="1 4" id="KW-0645">Protease</keyword>
<feature type="chain" id="PRO_5039654995" evidence="5">
    <location>
        <begin position="22"/>
        <end position="676"/>
    </location>
</feature>
<dbReference type="Pfam" id="PF00082">
    <property type="entry name" value="Peptidase_S8"/>
    <property type="match status" value="1"/>
</dbReference>
<evidence type="ECO:0000313" key="7">
    <source>
        <dbReference type="EMBL" id="MBO8444643.1"/>
    </source>
</evidence>
<evidence type="ECO:0000259" key="6">
    <source>
        <dbReference type="Pfam" id="PF00082"/>
    </source>
</evidence>